<dbReference type="Proteomes" id="UP000199045">
    <property type="component" value="Unassembled WGS sequence"/>
</dbReference>
<dbReference type="AlphaFoldDB" id="A0A1G7HFY0"/>
<accession>A0A1G7HFY0</accession>
<dbReference type="OrthoDB" id="644679at2"/>
<sequence length="267" mass="29484">MKQLILVLYCCLFMVACVNWDVTGPAGPEGPPGPPGQKPPGADTSSIVGRVFTFNEFTTPIWPVDSVKVTLYLSADSILETMADTAGYYQFHGIGTGTYNLSFHRNGFGEMKVFGQTHISGGTLNTTVQDVSIVQIPVQNVPDSVWFEYTIPNYINIRIHLPPGGIVMTGRNYEVYFSKHADVSDSNYLTGVAYYAPNTPKDWLTPYFSPGDSIYARIYVFPKYFYTPWVGWANTVRPGAYYVDPASGKVVYPFKSKASALAKGVFN</sequence>
<dbReference type="SUPFAM" id="SSF49478">
    <property type="entry name" value="Cna protein B-type domain"/>
    <property type="match status" value="1"/>
</dbReference>
<evidence type="ECO:0000313" key="3">
    <source>
        <dbReference type="Proteomes" id="UP000199045"/>
    </source>
</evidence>
<dbReference type="STRING" id="104663.SAMN04488121_101452"/>
<dbReference type="Gene3D" id="2.60.40.10">
    <property type="entry name" value="Immunoglobulins"/>
    <property type="match status" value="1"/>
</dbReference>
<evidence type="ECO:0000256" key="1">
    <source>
        <dbReference type="SAM" id="SignalP"/>
    </source>
</evidence>
<reference evidence="2 3" key="1">
    <citation type="submission" date="2016-10" db="EMBL/GenBank/DDBJ databases">
        <authorList>
            <person name="de Groot N.N."/>
        </authorList>
    </citation>
    <scope>NUCLEOTIDE SEQUENCE [LARGE SCALE GENOMIC DNA]</scope>
    <source>
        <strain evidence="2 3">DSM 527</strain>
    </source>
</reference>
<evidence type="ECO:0008006" key="4">
    <source>
        <dbReference type="Google" id="ProtNLM"/>
    </source>
</evidence>
<gene>
    <name evidence="2" type="ORF">SAMN04488121_101452</name>
</gene>
<proteinExistence type="predicted"/>
<feature type="chain" id="PRO_5011455165" description="Carboxypeptidase regulatory-like domain-containing protein" evidence="1">
    <location>
        <begin position="21"/>
        <end position="267"/>
    </location>
</feature>
<dbReference type="EMBL" id="FNBN01000001">
    <property type="protein sequence ID" value="SDE99288.1"/>
    <property type="molecule type" value="Genomic_DNA"/>
</dbReference>
<protein>
    <recommendedName>
        <fullName evidence="4">Carboxypeptidase regulatory-like domain-containing protein</fullName>
    </recommendedName>
</protein>
<dbReference type="InterPro" id="IPR013783">
    <property type="entry name" value="Ig-like_fold"/>
</dbReference>
<dbReference type="RefSeq" id="WP_143011332.1">
    <property type="nucleotide sequence ID" value="NZ_FNBN01000001.1"/>
</dbReference>
<organism evidence="2 3">
    <name type="scientific">Chitinophaga filiformis</name>
    <name type="common">Myxococcus filiformis</name>
    <name type="synonym">Flexibacter filiformis</name>
    <dbReference type="NCBI Taxonomy" id="104663"/>
    <lineage>
        <taxon>Bacteria</taxon>
        <taxon>Pseudomonadati</taxon>
        <taxon>Bacteroidota</taxon>
        <taxon>Chitinophagia</taxon>
        <taxon>Chitinophagales</taxon>
        <taxon>Chitinophagaceae</taxon>
        <taxon>Chitinophaga</taxon>
    </lineage>
</organism>
<keyword evidence="1" id="KW-0732">Signal</keyword>
<feature type="signal peptide" evidence="1">
    <location>
        <begin position="1"/>
        <end position="20"/>
    </location>
</feature>
<name>A0A1G7HFY0_CHIFI</name>
<dbReference type="PROSITE" id="PS51257">
    <property type="entry name" value="PROKAR_LIPOPROTEIN"/>
    <property type="match status" value="1"/>
</dbReference>
<evidence type="ECO:0000313" key="2">
    <source>
        <dbReference type="EMBL" id="SDE99288.1"/>
    </source>
</evidence>